<proteinExistence type="predicted"/>
<reference evidence="1 2" key="1">
    <citation type="submission" date="2020-08" db="EMBL/GenBank/DDBJ databases">
        <title>Genomic Encyclopedia of Type Strains, Phase IV (KMG-IV): sequencing the most valuable type-strain genomes for metagenomic binning, comparative biology and taxonomic classification.</title>
        <authorList>
            <person name="Goeker M."/>
        </authorList>
    </citation>
    <scope>NUCLEOTIDE SEQUENCE [LARGE SCALE GENOMIC DNA]</scope>
    <source>
        <strain evidence="1 2">DSM 22419</strain>
    </source>
</reference>
<dbReference type="EMBL" id="JACHFF010000001">
    <property type="protein sequence ID" value="MBB6422151.1"/>
    <property type="molecule type" value="Genomic_DNA"/>
</dbReference>
<organism evidence="1 2">
    <name type="scientific">Jeotgalicoccus coquinae</name>
    <dbReference type="NCBI Taxonomy" id="709509"/>
    <lineage>
        <taxon>Bacteria</taxon>
        <taxon>Bacillati</taxon>
        <taxon>Bacillota</taxon>
        <taxon>Bacilli</taxon>
        <taxon>Bacillales</taxon>
        <taxon>Staphylococcaceae</taxon>
        <taxon>Jeotgalicoccus</taxon>
    </lineage>
</organism>
<keyword evidence="2" id="KW-1185">Reference proteome</keyword>
<protein>
    <recommendedName>
        <fullName evidence="3">DUF1850 domain-containing protein</fullName>
    </recommendedName>
</protein>
<evidence type="ECO:0008006" key="3">
    <source>
        <dbReference type="Google" id="ProtNLM"/>
    </source>
</evidence>
<dbReference type="RefSeq" id="WP_184280662.1">
    <property type="nucleotide sequence ID" value="NZ_BMCO01000001.1"/>
</dbReference>
<dbReference type="InterPro" id="IPR015001">
    <property type="entry name" value="DUF1850"/>
</dbReference>
<name>A0ABR6QKM3_9STAP</name>
<evidence type="ECO:0000313" key="2">
    <source>
        <dbReference type="Proteomes" id="UP000545588"/>
    </source>
</evidence>
<comment type="caution">
    <text evidence="1">The sequence shown here is derived from an EMBL/GenBank/DDBJ whole genome shotgun (WGS) entry which is preliminary data.</text>
</comment>
<sequence length="157" mass="18103">MSSKLKWMIMGSMFVVLLFIFLLPQKKIVIDAEAAGDFYLPPETFEIHWIHSVEKEEWFEVYDIGDDSFILTESHFKTFGAGVPSDSDEQVEMTDDGFVKYVINDPYPDIYLNVSENVKTKIVQDDEEVLLYEMYEPYTAVEITVENVPLIKQILGG</sequence>
<gene>
    <name evidence="1" type="ORF">HNR41_000077</name>
</gene>
<dbReference type="Pfam" id="PF08905">
    <property type="entry name" value="DUF1850"/>
    <property type="match status" value="1"/>
</dbReference>
<dbReference type="Proteomes" id="UP000545588">
    <property type="component" value="Unassembled WGS sequence"/>
</dbReference>
<evidence type="ECO:0000313" key="1">
    <source>
        <dbReference type="EMBL" id="MBB6422151.1"/>
    </source>
</evidence>
<accession>A0ABR6QKM3</accession>